<proteinExistence type="predicted"/>
<keyword evidence="1" id="KW-0472">Membrane</keyword>
<evidence type="ECO:0008006" key="4">
    <source>
        <dbReference type="Google" id="ProtNLM"/>
    </source>
</evidence>
<organism evidence="2 3">
    <name type="scientific">Sphingomonas quercus</name>
    <dbReference type="NCBI Taxonomy" id="2842451"/>
    <lineage>
        <taxon>Bacteria</taxon>
        <taxon>Pseudomonadati</taxon>
        <taxon>Pseudomonadota</taxon>
        <taxon>Alphaproteobacteria</taxon>
        <taxon>Sphingomonadales</taxon>
        <taxon>Sphingomonadaceae</taxon>
        <taxon>Sphingomonas</taxon>
    </lineage>
</organism>
<keyword evidence="1" id="KW-0812">Transmembrane</keyword>
<evidence type="ECO:0000313" key="3">
    <source>
        <dbReference type="Proteomes" id="UP000776276"/>
    </source>
</evidence>
<sequence>MSVRFFSRLIILGLVAGVAAGAIGALLHDWLGLALNGPMFTGIVGGLTGIIAAIGLGDFRRAR</sequence>
<reference evidence="2 3" key="1">
    <citation type="submission" date="2021-06" db="EMBL/GenBank/DDBJ databases">
        <title>Sphingomonas sp. XMGL2, whole genome shotgun sequencing project.</title>
        <authorList>
            <person name="Zhao G."/>
            <person name="Shen L."/>
        </authorList>
    </citation>
    <scope>NUCLEOTIDE SEQUENCE [LARGE SCALE GENOMIC DNA]</scope>
    <source>
        <strain evidence="2 3">XMGL2</strain>
    </source>
</reference>
<feature type="transmembrane region" description="Helical" evidence="1">
    <location>
        <begin position="40"/>
        <end position="59"/>
    </location>
</feature>
<protein>
    <recommendedName>
        <fullName evidence="4">GlsB/YeaQ/YmgE family stress response membrane protein</fullName>
    </recommendedName>
</protein>
<gene>
    <name evidence="2" type="ORF">KOF26_00715</name>
</gene>
<evidence type="ECO:0000313" key="2">
    <source>
        <dbReference type="EMBL" id="MBU3076371.1"/>
    </source>
</evidence>
<comment type="caution">
    <text evidence="2">The sequence shown here is derived from an EMBL/GenBank/DDBJ whole genome shotgun (WGS) entry which is preliminary data.</text>
</comment>
<evidence type="ECO:0000256" key="1">
    <source>
        <dbReference type="SAM" id="Phobius"/>
    </source>
</evidence>
<keyword evidence="3" id="KW-1185">Reference proteome</keyword>
<dbReference type="EMBL" id="JAHKRT010000001">
    <property type="protein sequence ID" value="MBU3076371.1"/>
    <property type="molecule type" value="Genomic_DNA"/>
</dbReference>
<keyword evidence="1" id="KW-1133">Transmembrane helix</keyword>
<dbReference type="RefSeq" id="WP_216318433.1">
    <property type="nucleotide sequence ID" value="NZ_JAHKRT010000001.1"/>
</dbReference>
<name>A0ABS6BFW5_9SPHN</name>
<accession>A0ABS6BFW5</accession>
<dbReference type="Proteomes" id="UP000776276">
    <property type="component" value="Unassembled WGS sequence"/>
</dbReference>